<keyword evidence="3" id="KW-0813">Transport</keyword>
<protein>
    <recommendedName>
        <fullName evidence="13">Mitochondrial import inner membrane translocase subunit</fullName>
    </recommendedName>
</protein>
<evidence type="ECO:0000313" key="11">
    <source>
        <dbReference type="EMBL" id="CAI9778372.1"/>
    </source>
</evidence>
<dbReference type="GO" id="GO:0005744">
    <property type="term" value="C:TIM23 mitochondrial import inner membrane translocase complex"/>
    <property type="evidence" value="ECO:0007669"/>
    <property type="project" value="TreeGrafter"/>
</dbReference>
<keyword evidence="9" id="KW-0496">Mitochondrion</keyword>
<name>A0AAD2A4D9_9LAMI</name>
<evidence type="ECO:0000313" key="12">
    <source>
        <dbReference type="Proteomes" id="UP000834106"/>
    </source>
</evidence>
<keyword evidence="4" id="KW-0812">Transmembrane</keyword>
<keyword evidence="12" id="KW-1185">Reference proteome</keyword>
<comment type="subcellular location">
    <subcellularLocation>
        <location evidence="1">Mitochondrion inner membrane</location>
        <topology evidence="1">Multi-pass membrane protein</topology>
    </subcellularLocation>
</comment>
<keyword evidence="6" id="KW-0653">Protein transport</keyword>
<evidence type="ECO:0000256" key="1">
    <source>
        <dbReference type="ARBA" id="ARBA00004448"/>
    </source>
</evidence>
<reference evidence="11" key="1">
    <citation type="submission" date="2023-05" db="EMBL/GenBank/DDBJ databases">
        <authorList>
            <person name="Huff M."/>
        </authorList>
    </citation>
    <scope>NUCLEOTIDE SEQUENCE</scope>
</reference>
<comment type="similarity">
    <text evidence="2">Belongs to the Tim17/Tim22/Tim23 family.</text>
</comment>
<dbReference type="EMBL" id="OU503051">
    <property type="protein sequence ID" value="CAI9778372.1"/>
    <property type="molecule type" value="Genomic_DNA"/>
</dbReference>
<keyword evidence="7" id="KW-1133">Transmembrane helix</keyword>
<evidence type="ECO:0000256" key="3">
    <source>
        <dbReference type="ARBA" id="ARBA00022448"/>
    </source>
</evidence>
<keyword evidence="5" id="KW-0999">Mitochondrion inner membrane</keyword>
<keyword evidence="8" id="KW-0811">Translocation</keyword>
<keyword evidence="10" id="KW-0472">Membrane</keyword>
<dbReference type="Proteomes" id="UP000834106">
    <property type="component" value="Chromosome 16"/>
</dbReference>
<dbReference type="Pfam" id="PF02466">
    <property type="entry name" value="Tim17"/>
    <property type="match status" value="1"/>
</dbReference>
<organism evidence="11 12">
    <name type="scientific">Fraxinus pennsylvanica</name>
    <dbReference type="NCBI Taxonomy" id="56036"/>
    <lineage>
        <taxon>Eukaryota</taxon>
        <taxon>Viridiplantae</taxon>
        <taxon>Streptophyta</taxon>
        <taxon>Embryophyta</taxon>
        <taxon>Tracheophyta</taxon>
        <taxon>Spermatophyta</taxon>
        <taxon>Magnoliopsida</taxon>
        <taxon>eudicotyledons</taxon>
        <taxon>Gunneridae</taxon>
        <taxon>Pentapetalae</taxon>
        <taxon>asterids</taxon>
        <taxon>lamiids</taxon>
        <taxon>Lamiales</taxon>
        <taxon>Oleaceae</taxon>
        <taxon>Oleeae</taxon>
        <taxon>Fraxinus</taxon>
    </lineage>
</organism>
<dbReference type="AlphaFoldDB" id="A0AAD2A4D9"/>
<evidence type="ECO:0000256" key="4">
    <source>
        <dbReference type="ARBA" id="ARBA00022692"/>
    </source>
</evidence>
<sequence length="119" mass="13206">MACDKPWFDHLVDRTGDCFCWGLVLGSAYDMLKGMRNSLKGERLIWGSQAVRMSATGASCCAAYGGLSSVFKSSMIYVRQKDDPWNSILPEAAASGFLKIAKALARLHARLSFLAWEWH</sequence>
<dbReference type="GO" id="GO:0030150">
    <property type="term" value="P:protein import into mitochondrial matrix"/>
    <property type="evidence" value="ECO:0007669"/>
    <property type="project" value="TreeGrafter"/>
</dbReference>
<evidence type="ECO:0000256" key="7">
    <source>
        <dbReference type="ARBA" id="ARBA00022989"/>
    </source>
</evidence>
<evidence type="ECO:0000256" key="6">
    <source>
        <dbReference type="ARBA" id="ARBA00022927"/>
    </source>
</evidence>
<evidence type="ECO:0000256" key="8">
    <source>
        <dbReference type="ARBA" id="ARBA00023010"/>
    </source>
</evidence>
<evidence type="ECO:0000256" key="9">
    <source>
        <dbReference type="ARBA" id="ARBA00023128"/>
    </source>
</evidence>
<dbReference type="GO" id="GO:0008320">
    <property type="term" value="F:protein transmembrane transporter activity"/>
    <property type="evidence" value="ECO:0007669"/>
    <property type="project" value="TreeGrafter"/>
</dbReference>
<proteinExistence type="inferred from homology"/>
<gene>
    <name evidence="11" type="ORF">FPE_LOCUS25802</name>
</gene>
<evidence type="ECO:0008006" key="13">
    <source>
        <dbReference type="Google" id="ProtNLM"/>
    </source>
</evidence>
<dbReference type="PANTHER" id="PTHR10485:SF0">
    <property type="entry name" value="AT05822P-RELATED"/>
    <property type="match status" value="1"/>
</dbReference>
<evidence type="ECO:0000256" key="10">
    <source>
        <dbReference type="ARBA" id="ARBA00023136"/>
    </source>
</evidence>
<accession>A0AAD2A4D9</accession>
<dbReference type="PANTHER" id="PTHR10485">
    <property type="entry name" value="MITOCHONDRIAL IMPORT INNER MEMBRANE TRANSLOCASE SUBUNIT TIM-17"/>
    <property type="match status" value="1"/>
</dbReference>
<evidence type="ECO:0000256" key="5">
    <source>
        <dbReference type="ARBA" id="ARBA00022792"/>
    </source>
</evidence>
<evidence type="ECO:0000256" key="2">
    <source>
        <dbReference type="ARBA" id="ARBA00008444"/>
    </source>
</evidence>